<evidence type="ECO:0000313" key="2">
    <source>
        <dbReference type="Proteomes" id="UP000316621"/>
    </source>
</evidence>
<gene>
    <name evidence="1" type="ORF">C5167_014182</name>
</gene>
<dbReference type="AlphaFoldDB" id="A0A4Y7J2F2"/>
<accession>A0A4Y7J2F2</accession>
<keyword evidence="2" id="KW-1185">Reference proteome</keyword>
<protein>
    <submittedName>
        <fullName evidence="1">Uncharacterized protein</fullName>
    </submittedName>
</protein>
<sequence length="88" mass="9681">MGKEICSISQNSLDENHKSGTAVTKFFSSYGDPFAPMRLPYPLSHLRVNQASVLSFICFFGGQVVPLSHNLYLMVVNGASKQHGSFRS</sequence>
<dbReference type="Gramene" id="RZC55334">
    <property type="protein sequence ID" value="RZC55334"/>
    <property type="gene ID" value="C5167_014182"/>
</dbReference>
<name>A0A4Y7J2F2_PAPSO</name>
<reference evidence="1 2" key="1">
    <citation type="journal article" date="2018" name="Science">
        <title>The opium poppy genome and morphinan production.</title>
        <authorList>
            <person name="Guo L."/>
            <person name="Winzer T."/>
            <person name="Yang X."/>
            <person name="Li Y."/>
            <person name="Ning Z."/>
            <person name="He Z."/>
            <person name="Teodor R."/>
            <person name="Lu Y."/>
            <person name="Bowser T.A."/>
            <person name="Graham I.A."/>
            <person name="Ye K."/>
        </authorList>
    </citation>
    <scope>NUCLEOTIDE SEQUENCE [LARGE SCALE GENOMIC DNA]</scope>
    <source>
        <strain evidence="2">cv. HN1</strain>
        <tissue evidence="1">Leaves</tissue>
    </source>
</reference>
<dbReference type="Proteomes" id="UP000316621">
    <property type="component" value="Chromosome 3"/>
</dbReference>
<proteinExistence type="predicted"/>
<evidence type="ECO:0000313" key="1">
    <source>
        <dbReference type="EMBL" id="RZC55334.1"/>
    </source>
</evidence>
<dbReference type="EMBL" id="CM010717">
    <property type="protein sequence ID" value="RZC55334.1"/>
    <property type="molecule type" value="Genomic_DNA"/>
</dbReference>
<organism evidence="1 2">
    <name type="scientific">Papaver somniferum</name>
    <name type="common">Opium poppy</name>
    <dbReference type="NCBI Taxonomy" id="3469"/>
    <lineage>
        <taxon>Eukaryota</taxon>
        <taxon>Viridiplantae</taxon>
        <taxon>Streptophyta</taxon>
        <taxon>Embryophyta</taxon>
        <taxon>Tracheophyta</taxon>
        <taxon>Spermatophyta</taxon>
        <taxon>Magnoliopsida</taxon>
        <taxon>Ranunculales</taxon>
        <taxon>Papaveraceae</taxon>
        <taxon>Papaveroideae</taxon>
        <taxon>Papaver</taxon>
    </lineage>
</organism>